<evidence type="ECO:0000313" key="2">
    <source>
        <dbReference type="EMBL" id="KAF2846086.1"/>
    </source>
</evidence>
<accession>A0A6A7ARZ0</accession>
<evidence type="ECO:0000259" key="1">
    <source>
        <dbReference type="Pfam" id="PF06985"/>
    </source>
</evidence>
<dbReference type="PANTHER" id="PTHR33112:SF13">
    <property type="entry name" value="HETEROKARYON INCOMPATIBILITY DOMAIN-CONTAINING PROTEIN"/>
    <property type="match status" value="1"/>
</dbReference>
<dbReference type="Pfam" id="PF06985">
    <property type="entry name" value="HET"/>
    <property type="match status" value="1"/>
</dbReference>
<evidence type="ECO:0000313" key="3">
    <source>
        <dbReference type="Proteomes" id="UP000799423"/>
    </source>
</evidence>
<gene>
    <name evidence="2" type="ORF">T440DRAFT_522022</name>
</gene>
<dbReference type="OrthoDB" id="2958217at2759"/>
<dbReference type="InterPro" id="IPR010730">
    <property type="entry name" value="HET"/>
</dbReference>
<name>A0A6A7ARZ0_9PLEO</name>
<dbReference type="Proteomes" id="UP000799423">
    <property type="component" value="Unassembled WGS sequence"/>
</dbReference>
<sequence>MMFECFQLRGDEHRVNEIGTEALSLEKRDVLRILPAETSSEVSINFIQQWLSACFSTHAECPGPLTQYPEGLLQGIRFLQIDNHSVVLTEDMRPLRYAALSHCWGSGMNILKTTTQTLKDHKTGGIALETLPKTFQDAVTICQRLEISFLWIDSLCIIQDSSEDWRNQASRMAEVYENAVITIAASKAQDPSQGCFTRTHWSYRGVLLPGYADTFIRRVCVPPGAAFHSYHNHDEWPLYKRGWIYQELVLSPRVIHFNEELMWYCTTHAKRGQSMTNKFHGMFSQSQKHKRFTAKDFRRQWYQTIEAYSWRDMTFPTDKLPAIAAIAERQQQLRPNDQYLAGLWKSTLLFDLLWYIKDKHATIDLRSQITDGNVPSWSWASTKLGVTWTQFSFQNKLRCVEVIEAIYTTDGPIFSGNITMAEIVLRVPKIKLEDLRAYDDLELDLSSPTGDEDELSHPDSRLMELTLGDLRFDTVVFTSPTVETQQHSFAIPLSDHEYHGDEFNLRETGSLMLLVTQTHERGHYRRLGVAYVAYAGTFYLVAKQRTNGMEIGKDDPRDLVAQAEYRRLLVEKIENLETHIITLI</sequence>
<feature type="domain" description="Heterokaryon incompatibility" evidence="1">
    <location>
        <begin position="97"/>
        <end position="247"/>
    </location>
</feature>
<reference evidence="2" key="1">
    <citation type="submission" date="2020-01" db="EMBL/GenBank/DDBJ databases">
        <authorList>
            <consortium name="DOE Joint Genome Institute"/>
            <person name="Haridas S."/>
            <person name="Albert R."/>
            <person name="Binder M."/>
            <person name="Bloem J."/>
            <person name="Labutti K."/>
            <person name="Salamov A."/>
            <person name="Andreopoulos B."/>
            <person name="Baker S.E."/>
            <person name="Barry K."/>
            <person name="Bills G."/>
            <person name="Bluhm B.H."/>
            <person name="Cannon C."/>
            <person name="Castanera R."/>
            <person name="Culley D.E."/>
            <person name="Daum C."/>
            <person name="Ezra D."/>
            <person name="Gonzalez J.B."/>
            <person name="Henrissat B."/>
            <person name="Kuo A."/>
            <person name="Liang C."/>
            <person name="Lipzen A."/>
            <person name="Lutzoni F."/>
            <person name="Magnuson J."/>
            <person name="Mondo S."/>
            <person name="Nolan M."/>
            <person name="Ohm R."/>
            <person name="Pangilinan J."/>
            <person name="Park H.-J."/>
            <person name="Ramirez L."/>
            <person name="Alfaro M."/>
            <person name="Sun H."/>
            <person name="Tritt A."/>
            <person name="Yoshinaga Y."/>
            <person name="Zwiers L.-H."/>
            <person name="Turgeon B.G."/>
            <person name="Goodwin S.B."/>
            <person name="Spatafora J.W."/>
            <person name="Crous P.W."/>
            <person name="Grigoriev I.V."/>
        </authorList>
    </citation>
    <scope>NUCLEOTIDE SEQUENCE</scope>
    <source>
        <strain evidence="2">IPT5</strain>
    </source>
</reference>
<dbReference type="EMBL" id="MU006338">
    <property type="protein sequence ID" value="KAF2846086.1"/>
    <property type="molecule type" value="Genomic_DNA"/>
</dbReference>
<protein>
    <submittedName>
        <fullName evidence="2">HET-domain-containing protein</fullName>
    </submittedName>
</protein>
<dbReference type="AlphaFoldDB" id="A0A6A7ARZ0"/>
<keyword evidence="3" id="KW-1185">Reference proteome</keyword>
<organism evidence="2 3">
    <name type="scientific">Plenodomus tracheiphilus IPT5</name>
    <dbReference type="NCBI Taxonomy" id="1408161"/>
    <lineage>
        <taxon>Eukaryota</taxon>
        <taxon>Fungi</taxon>
        <taxon>Dikarya</taxon>
        <taxon>Ascomycota</taxon>
        <taxon>Pezizomycotina</taxon>
        <taxon>Dothideomycetes</taxon>
        <taxon>Pleosporomycetidae</taxon>
        <taxon>Pleosporales</taxon>
        <taxon>Pleosporineae</taxon>
        <taxon>Leptosphaeriaceae</taxon>
        <taxon>Plenodomus</taxon>
    </lineage>
</organism>
<proteinExistence type="predicted"/>
<dbReference type="PANTHER" id="PTHR33112">
    <property type="entry name" value="DOMAIN PROTEIN, PUTATIVE-RELATED"/>
    <property type="match status" value="1"/>
</dbReference>